<sequence length="1748" mass="196155">MSFNSKSPRRYGHVPPVQYGSASRQDQNYTAHNVQRQSDYNNGNKLTTLDLFSDQYDVALPAVSRSPTPPQREDICTAVTTTPERCQFSRSESFEKNGSSSWKYNQQDLSYQTSPRAHTLYDSQDVATAPSMSQVSLHRAQQSQSLRIPYPRPYVQPVYHSSQSSVVLERPTEYYSNTELSYDSGLDSLSSTQLHQNTSFYDCGSTSSSYEPPKLNPILHTGFSSASGSLRPTAHINTVSPIAAYHREDNYLSPTTSRSPVPENDDFLIRTRIESLRHNPEVHNTFANCIQGSPELVENISSDESGLRRHPTFRPLPSAPVYEDEQDEYDGSSPESYGRNLEQEQLFADIGVALGASEVRSQRPLPLSQQNSNPPHSELHRFEPRYVNMTGESIDKKISPSSNIRFTYYDDDDDDDDEGNESDLEAAAGLEAMRIADEQDLYCGAGVPDASIHDRYQLPRQFSGNNLENDNEELVDLSSASANYDDFVLPYKEGPLIGNNVDLTTEEREQILPALPSHEINGTTPSSGLSLALRETSDGNKNPSVTFDTKKINSINAGEDKWLSTRGSRLSFDEGDEQLPLYSQPSNEPEISIEPRDEILELFYHPGTRLSPYKQQTNSERTLPTPPTIVQNLNIRNSPAQSYKSLDNESTILSRADFQYKSGFIAGTDSYATQNLTYKTGQYIPRCSSLLSHSTTPQMAPPVRSKTDAEERQLRGKNPHISMHIPSGLQGYEIGSPQSLHSIDLPSLPAGRQRKFSPSRLTSKEFLICKEPWALSSIALWIREVTGANTGEGESDLRIRAIEDGIVALFTYVVPMMNTADAETLSQRVLSSMLNSGLLVREEEWVKFGDGEISGVLWQLTGSGCYSPKVHEYELQGRCYSYHCTRTLKKINLQTQVLEPSRNSEDWISFHKLKTSQIEGVSKKEIQRQNNLHEIVMSEDLYMDQINILRILYRDELSSWEPPIIAKEKMAKFIGAVFGKVEAIKVVNESYLLAQLKYRQKEQGPWISGFSDIFREWIRKAKAAYIEYAAGFPHACYLVRREADKNILFRQFLDQARDNKLSNRLDWNTYLKAPITRLLRYTLLLGTVHCNMIQESEEKSNLALAIEEIKAVAHECDAKVDEQTKKVEMLELRSKLILRPGMSGVELNLDHLGRTLIFQGDLQRAGGKRFTWLETHAILLDNYLILSKTISKGESMSGRKKEAYDVSKLPIPMQLLVLKSTNDDPVVKSSVKGIAAVTTVGKTGPLNSTSTGLNRSSTDVIEKSTALEKTISNQSTTTLPSLPRHQSNSVTETDARLMYPFRVKHLGKAEIYTLYAPSAQSRMEWCEKILEAKTQFTASLHEQNADPFELRVIADCAFALDSLSVSPQKSDVSVSGTPLDRAIREIESIYGPVPRPAPVCRAQVNCATSFNLSGRTIVAIGTDYGVYVSEDSDPRGWTRSIQISRVTQIAVLEEFLICLIIADKALIAYPLDFVMPPSEFSAPPQESTRRAPMKLSGTRDVSFFATSRMKNRTLIFYKKREGLHSTFKVLEPVYQKSSEKLSRLLGKLKIGTTEFFRAYDEFYIPTECFTINLFHSYIAISTLKGFELMTLDKKVPMSIPDTRDPAITSITARLAGQKPLGMFRLSSVEFLLCYEECGVYVDKHGDVSRSVIMEFVGKAKTAAMYDTYLVLFDNDFVEVRNAENGRLRQIIAGRDVRCLDSGVNPLGIGATSNETEPIKKRTLKFVMAHPEVNGSQLVLEMELNQRCA</sequence>
<dbReference type="SMART" id="SM00233">
    <property type="entry name" value="PH"/>
    <property type="match status" value="1"/>
</dbReference>
<keyword evidence="1" id="KW-0344">Guanine-nucleotide releasing factor</keyword>
<dbReference type="PROSITE" id="PS50010">
    <property type="entry name" value="DH_2"/>
    <property type="match status" value="1"/>
</dbReference>
<dbReference type="PANTHER" id="PTHR46572">
    <property type="entry name" value="RHO1 GDP-GTP EXCHANGE PROTEIN 1-RELATED"/>
    <property type="match status" value="1"/>
</dbReference>
<dbReference type="InterPro" id="IPR052233">
    <property type="entry name" value="Rho-type_GEFs"/>
</dbReference>
<dbReference type="Gene3D" id="1.20.900.10">
    <property type="entry name" value="Dbl homology (DH) domain"/>
    <property type="match status" value="1"/>
</dbReference>
<feature type="region of interest" description="Disordered" evidence="2">
    <location>
        <begin position="1"/>
        <end position="42"/>
    </location>
</feature>
<reference evidence="6 7" key="1">
    <citation type="journal article" date="2018" name="BMC Genomics">
        <title>Comparative genome analyses reveal sequence features reflecting distinct modes of host-adaptation between dicot and monocot powdery mildew.</title>
        <authorList>
            <person name="Wu Y."/>
            <person name="Ma X."/>
            <person name="Pan Z."/>
            <person name="Kale S.D."/>
            <person name="Song Y."/>
            <person name="King H."/>
            <person name="Zhang Q."/>
            <person name="Presley C."/>
            <person name="Deng X."/>
            <person name="Wei C.I."/>
            <person name="Xiao S."/>
        </authorList>
    </citation>
    <scope>NUCLEOTIDE SEQUENCE [LARGE SCALE GENOMIC DNA]</scope>
    <source>
        <strain evidence="6">UMSG3</strain>
    </source>
</reference>
<dbReference type="Pfam" id="PF23582">
    <property type="entry name" value="WHD_RGF3"/>
    <property type="match status" value="1"/>
</dbReference>
<dbReference type="InterPro" id="IPR035899">
    <property type="entry name" value="DBL_dom_sf"/>
</dbReference>
<dbReference type="Pfam" id="PF00621">
    <property type="entry name" value="RhoGEF"/>
    <property type="match status" value="1"/>
</dbReference>
<dbReference type="Proteomes" id="UP000283383">
    <property type="component" value="Unassembled WGS sequence"/>
</dbReference>
<dbReference type="GO" id="GO:0005085">
    <property type="term" value="F:guanyl-nucleotide exchange factor activity"/>
    <property type="evidence" value="ECO:0007669"/>
    <property type="project" value="UniProtKB-KW"/>
</dbReference>
<accession>A0A420IZ21</accession>
<dbReference type="PROSITE" id="PS50219">
    <property type="entry name" value="CNH"/>
    <property type="match status" value="1"/>
</dbReference>
<dbReference type="InterPro" id="IPR011993">
    <property type="entry name" value="PH-like_dom_sf"/>
</dbReference>
<evidence type="ECO:0000313" key="6">
    <source>
        <dbReference type="EMBL" id="RKF79768.1"/>
    </source>
</evidence>
<evidence type="ECO:0000256" key="2">
    <source>
        <dbReference type="SAM" id="MobiDB-lite"/>
    </source>
</evidence>
<name>A0A420IZ21_9PEZI</name>
<feature type="domain" description="PH" evidence="3">
    <location>
        <begin position="1155"/>
        <end position="1334"/>
    </location>
</feature>
<dbReference type="Gene3D" id="2.30.29.30">
    <property type="entry name" value="Pleckstrin-homology domain (PH domain)/Phosphotyrosine-binding domain (PTB)"/>
    <property type="match status" value="1"/>
</dbReference>
<evidence type="ECO:0000256" key="1">
    <source>
        <dbReference type="ARBA" id="ARBA00022658"/>
    </source>
</evidence>
<dbReference type="SUPFAM" id="SSF48065">
    <property type="entry name" value="DBL homology domain (DH-domain)"/>
    <property type="match status" value="1"/>
</dbReference>
<dbReference type="InterPro" id="IPR000219">
    <property type="entry name" value="DH_dom"/>
</dbReference>
<protein>
    <submittedName>
        <fullName evidence="6">Rho1 guanine nucleotide exchange factor 3</fullName>
    </submittedName>
</protein>
<evidence type="ECO:0000259" key="5">
    <source>
        <dbReference type="PROSITE" id="PS50219"/>
    </source>
</evidence>
<dbReference type="STRING" id="62708.A0A420IZ21"/>
<gene>
    <name evidence="6" type="ORF">GcM3_052001</name>
</gene>
<dbReference type="EMBL" id="MCBQ01005222">
    <property type="protein sequence ID" value="RKF79768.1"/>
    <property type="molecule type" value="Genomic_DNA"/>
</dbReference>
<keyword evidence="7" id="KW-1185">Reference proteome</keyword>
<feature type="region of interest" description="Disordered" evidence="2">
    <location>
        <begin position="361"/>
        <end position="380"/>
    </location>
</feature>
<dbReference type="Pfam" id="PF00780">
    <property type="entry name" value="CNH"/>
    <property type="match status" value="1"/>
</dbReference>
<dbReference type="PROSITE" id="PS50003">
    <property type="entry name" value="PH_DOMAIN"/>
    <property type="match status" value="1"/>
</dbReference>
<organism evidence="6 7">
    <name type="scientific">Golovinomyces cichoracearum</name>
    <dbReference type="NCBI Taxonomy" id="62708"/>
    <lineage>
        <taxon>Eukaryota</taxon>
        <taxon>Fungi</taxon>
        <taxon>Dikarya</taxon>
        <taxon>Ascomycota</taxon>
        <taxon>Pezizomycotina</taxon>
        <taxon>Leotiomycetes</taxon>
        <taxon>Erysiphales</taxon>
        <taxon>Erysiphaceae</taxon>
        <taxon>Golovinomyces</taxon>
    </lineage>
</organism>
<feature type="domain" description="CNH" evidence="5">
    <location>
        <begin position="1401"/>
        <end position="1706"/>
    </location>
</feature>
<comment type="caution">
    <text evidence="6">The sequence shown here is derived from an EMBL/GenBank/DDBJ whole genome shotgun (WGS) entry which is preliminary data.</text>
</comment>
<proteinExistence type="predicted"/>
<feature type="domain" description="DH" evidence="4">
    <location>
        <begin position="927"/>
        <end position="1119"/>
    </location>
</feature>
<dbReference type="SMART" id="SM00036">
    <property type="entry name" value="CNH"/>
    <property type="match status" value="1"/>
</dbReference>
<feature type="region of interest" description="Disordered" evidence="2">
    <location>
        <begin position="303"/>
        <end position="337"/>
    </location>
</feature>
<evidence type="ECO:0000313" key="7">
    <source>
        <dbReference type="Proteomes" id="UP000283383"/>
    </source>
</evidence>
<dbReference type="InterPro" id="IPR001849">
    <property type="entry name" value="PH_domain"/>
</dbReference>
<dbReference type="SMART" id="SM00325">
    <property type="entry name" value="RhoGEF"/>
    <property type="match status" value="1"/>
</dbReference>
<evidence type="ECO:0000259" key="3">
    <source>
        <dbReference type="PROSITE" id="PS50003"/>
    </source>
</evidence>
<dbReference type="InterPro" id="IPR001180">
    <property type="entry name" value="CNH_dom"/>
</dbReference>
<dbReference type="InterPro" id="IPR057283">
    <property type="entry name" value="RGF3_WH"/>
</dbReference>
<dbReference type="PANTHER" id="PTHR46572:SF1">
    <property type="entry name" value="RHO1 GUANINE NUCLEOTIDE EXCHANGE FACTOR TUS1"/>
    <property type="match status" value="1"/>
</dbReference>
<dbReference type="SUPFAM" id="SSF50729">
    <property type="entry name" value="PH domain-like"/>
    <property type="match status" value="1"/>
</dbReference>
<evidence type="ECO:0000259" key="4">
    <source>
        <dbReference type="PROSITE" id="PS50010"/>
    </source>
</evidence>
<feature type="compositionally biased region" description="Polar residues" evidence="2">
    <location>
        <begin position="20"/>
        <end position="42"/>
    </location>
</feature>